<comment type="pathway">
    <text evidence="1 7">Cofactor biosynthesis; (R)-pantothenate biosynthesis; (R)-pantoate from 3-methyl-2-oxobutanoate: step 1/2.</text>
</comment>
<dbReference type="NCBIfam" id="NF001452">
    <property type="entry name" value="PRK00311.1"/>
    <property type="match status" value="1"/>
</dbReference>
<dbReference type="EMBL" id="UGGP01000001">
    <property type="protein sequence ID" value="STO08365.1"/>
    <property type="molecule type" value="Genomic_DNA"/>
</dbReference>
<dbReference type="STRING" id="1397694.GCA_000702585_02231"/>
<proteinExistence type="inferred from homology"/>
<evidence type="ECO:0000256" key="7">
    <source>
        <dbReference type="HAMAP-Rule" id="MF_00156"/>
    </source>
</evidence>
<dbReference type="CDD" id="cd06557">
    <property type="entry name" value="KPHMT-like"/>
    <property type="match status" value="1"/>
</dbReference>
<dbReference type="FunFam" id="3.20.20.60:FF:000003">
    <property type="entry name" value="3-methyl-2-oxobutanoate hydroxymethyltransferase"/>
    <property type="match status" value="1"/>
</dbReference>
<dbReference type="OrthoDB" id="9781789at2"/>
<keyword evidence="5 7" id="KW-0808">Transferase</keyword>
<dbReference type="Pfam" id="PF02548">
    <property type="entry name" value="Pantoate_transf"/>
    <property type="match status" value="1"/>
</dbReference>
<comment type="cofactor">
    <cofactor evidence="7 10">
        <name>Mg(2+)</name>
        <dbReference type="ChEBI" id="CHEBI:18420"/>
    </cofactor>
    <text evidence="7 10">Binds 1 Mg(2+) ion per subunit.</text>
</comment>
<dbReference type="GO" id="GO:0008168">
    <property type="term" value="F:methyltransferase activity"/>
    <property type="evidence" value="ECO:0007669"/>
    <property type="project" value="UniProtKB-KW"/>
</dbReference>
<dbReference type="AlphaFoldDB" id="A0A377FV71"/>
<evidence type="ECO:0000256" key="2">
    <source>
        <dbReference type="ARBA" id="ARBA00008676"/>
    </source>
</evidence>
<dbReference type="InterPro" id="IPR015813">
    <property type="entry name" value="Pyrv/PenolPyrv_kinase-like_dom"/>
</dbReference>
<dbReference type="UniPathway" id="UPA00028">
    <property type="reaction ID" value="UER00003"/>
</dbReference>
<dbReference type="EC" id="2.1.2.11" evidence="7"/>
<evidence type="ECO:0000256" key="3">
    <source>
        <dbReference type="ARBA" id="ARBA00011424"/>
    </source>
</evidence>
<sequence length="278" mass="30198">MHTMTSLLKKMKQEEKLVMLTAYDYPSAKLAEAGEVDIILVGDSLGMVVLGYDSTIPVTIADMVHHAKAVRRGARNTFVVVDMPFATYHGDFDRTLQAAQTLFQDGHADAIKLEGAGEVLETIERLTKIGMPCVAHLGLTPQSVGVLEGYKVQGKSLEDAERLIADSLEAERVGAKMLVLECVPHQLAKKIAEALTIPVIGIGAGADVDGQVLVYHDILKYGVDRLPKFVEAYADVNEVATSAIHEYVQATKDGSFPLERHTFTMDETLLDTLYGGKA</sequence>
<evidence type="ECO:0000313" key="12">
    <source>
        <dbReference type="Proteomes" id="UP000254060"/>
    </source>
</evidence>
<dbReference type="PIRSF" id="PIRSF000388">
    <property type="entry name" value="Pantoate_hydroxy_MeTrfase"/>
    <property type="match status" value="1"/>
</dbReference>
<evidence type="ECO:0000256" key="9">
    <source>
        <dbReference type="PIRSR" id="PIRSR000388-2"/>
    </source>
</evidence>
<comment type="function">
    <text evidence="6 7">Catalyzes the reversible reaction in which hydroxymethyl group from 5,10-methylenetetrahydrofolate is transferred onto alpha-ketoisovalerate to form ketopantoate.</text>
</comment>
<dbReference type="NCBIfam" id="TIGR00222">
    <property type="entry name" value="panB"/>
    <property type="match status" value="1"/>
</dbReference>
<dbReference type="PANTHER" id="PTHR20881:SF0">
    <property type="entry name" value="3-METHYL-2-OXOBUTANOATE HYDROXYMETHYLTRANSFERASE"/>
    <property type="match status" value="1"/>
</dbReference>
<dbReference type="SUPFAM" id="SSF51621">
    <property type="entry name" value="Phosphoenolpyruvate/pyruvate domain"/>
    <property type="match status" value="1"/>
</dbReference>
<keyword evidence="11" id="KW-0489">Methyltransferase</keyword>
<evidence type="ECO:0000256" key="8">
    <source>
        <dbReference type="PIRSR" id="PIRSR000388-1"/>
    </source>
</evidence>
<dbReference type="Gene3D" id="3.20.20.60">
    <property type="entry name" value="Phosphoenolpyruvate-binding domains"/>
    <property type="match status" value="1"/>
</dbReference>
<dbReference type="GO" id="GO:0000287">
    <property type="term" value="F:magnesium ion binding"/>
    <property type="evidence" value="ECO:0007669"/>
    <property type="project" value="TreeGrafter"/>
</dbReference>
<keyword evidence="7" id="KW-0963">Cytoplasm</keyword>
<evidence type="ECO:0000256" key="1">
    <source>
        <dbReference type="ARBA" id="ARBA00005033"/>
    </source>
</evidence>
<dbReference type="InterPro" id="IPR003700">
    <property type="entry name" value="Pantoate_hydroxy_MeTrfase"/>
</dbReference>
<feature type="active site" description="Proton acceptor" evidence="7 8">
    <location>
        <position position="181"/>
    </location>
</feature>
<keyword evidence="7 10" id="KW-0460">Magnesium</keyword>
<evidence type="ECO:0000256" key="10">
    <source>
        <dbReference type="PIRSR" id="PIRSR000388-3"/>
    </source>
</evidence>
<dbReference type="InterPro" id="IPR040442">
    <property type="entry name" value="Pyrv_kinase-like_dom_sf"/>
</dbReference>
<dbReference type="HAMAP" id="MF_00156">
    <property type="entry name" value="PanB"/>
    <property type="match status" value="1"/>
</dbReference>
<dbReference type="Proteomes" id="UP000254060">
    <property type="component" value="Unassembled WGS sequence"/>
</dbReference>
<dbReference type="GO" id="GO:0032259">
    <property type="term" value="P:methylation"/>
    <property type="evidence" value="ECO:0007669"/>
    <property type="project" value="UniProtKB-KW"/>
</dbReference>
<keyword evidence="4 7" id="KW-0566">Pantothenate biosynthesis</keyword>
<feature type="binding site" evidence="7 10">
    <location>
        <position position="82"/>
    </location>
    <ligand>
        <name>Mg(2+)</name>
        <dbReference type="ChEBI" id="CHEBI:18420"/>
    </ligand>
</feature>
<evidence type="ECO:0000256" key="5">
    <source>
        <dbReference type="ARBA" id="ARBA00022679"/>
    </source>
</evidence>
<feature type="binding site" evidence="7 10">
    <location>
        <position position="43"/>
    </location>
    <ligand>
        <name>Mg(2+)</name>
        <dbReference type="ChEBI" id="CHEBI:18420"/>
    </ligand>
</feature>
<feature type="binding site" evidence="7 10">
    <location>
        <position position="114"/>
    </location>
    <ligand>
        <name>Mg(2+)</name>
        <dbReference type="ChEBI" id="CHEBI:18420"/>
    </ligand>
</feature>
<dbReference type="GO" id="GO:0015940">
    <property type="term" value="P:pantothenate biosynthetic process"/>
    <property type="evidence" value="ECO:0007669"/>
    <property type="project" value="UniProtKB-UniRule"/>
</dbReference>
<comment type="catalytic activity">
    <reaction evidence="7">
        <text>(6R)-5,10-methylene-5,6,7,8-tetrahydrofolate + 3-methyl-2-oxobutanoate + H2O = 2-dehydropantoate + (6S)-5,6,7,8-tetrahydrofolate</text>
        <dbReference type="Rhea" id="RHEA:11824"/>
        <dbReference type="ChEBI" id="CHEBI:11561"/>
        <dbReference type="ChEBI" id="CHEBI:11851"/>
        <dbReference type="ChEBI" id="CHEBI:15377"/>
        <dbReference type="ChEBI" id="CHEBI:15636"/>
        <dbReference type="ChEBI" id="CHEBI:57453"/>
        <dbReference type="EC" id="2.1.2.11"/>
    </reaction>
</comment>
<evidence type="ECO:0000256" key="6">
    <source>
        <dbReference type="ARBA" id="ARBA00056497"/>
    </source>
</evidence>
<keyword evidence="7 10" id="KW-0479">Metal-binding</keyword>
<comment type="subunit">
    <text evidence="3 7">Homodecamer; pentamer of dimers.</text>
</comment>
<dbReference type="GO" id="GO:0003864">
    <property type="term" value="F:3-methyl-2-oxobutanoate hydroxymethyltransferase activity"/>
    <property type="evidence" value="ECO:0007669"/>
    <property type="project" value="UniProtKB-UniRule"/>
</dbReference>
<protein>
    <recommendedName>
        <fullName evidence="7">3-methyl-2-oxobutanoate hydroxymethyltransferase</fullName>
        <ecNumber evidence="7">2.1.2.11</ecNumber>
    </recommendedName>
    <alternativeName>
        <fullName evidence="7">Ketopantoate hydroxymethyltransferase</fullName>
        <shortName evidence="7">KPHMT</shortName>
    </alternativeName>
</protein>
<name>A0A377FV71_9BACL</name>
<organism evidence="11 12">
    <name type="scientific">Exiguobacterium aurantiacum</name>
    <dbReference type="NCBI Taxonomy" id="33987"/>
    <lineage>
        <taxon>Bacteria</taxon>
        <taxon>Bacillati</taxon>
        <taxon>Bacillota</taxon>
        <taxon>Bacilli</taxon>
        <taxon>Bacillales</taxon>
        <taxon>Bacillales Family XII. Incertae Sedis</taxon>
        <taxon>Exiguobacterium</taxon>
    </lineage>
</organism>
<evidence type="ECO:0000313" key="11">
    <source>
        <dbReference type="EMBL" id="STO08365.1"/>
    </source>
</evidence>
<gene>
    <name evidence="7 11" type="primary">panB</name>
    <name evidence="11" type="ORF">NCTC13163_01735</name>
</gene>
<dbReference type="GO" id="GO:0005737">
    <property type="term" value="C:cytoplasm"/>
    <property type="evidence" value="ECO:0007669"/>
    <property type="project" value="UniProtKB-SubCell"/>
</dbReference>
<comment type="similarity">
    <text evidence="2 7">Belongs to the PanB family.</text>
</comment>
<evidence type="ECO:0000256" key="4">
    <source>
        <dbReference type="ARBA" id="ARBA00022655"/>
    </source>
</evidence>
<comment type="subcellular location">
    <subcellularLocation>
        <location evidence="7">Cytoplasm</location>
    </subcellularLocation>
</comment>
<feature type="binding site" evidence="7 9">
    <location>
        <begin position="43"/>
        <end position="44"/>
    </location>
    <ligand>
        <name>3-methyl-2-oxobutanoate</name>
        <dbReference type="ChEBI" id="CHEBI:11851"/>
    </ligand>
</feature>
<accession>A0A377FV71</accession>
<feature type="binding site" evidence="7 9">
    <location>
        <position position="112"/>
    </location>
    <ligand>
        <name>3-methyl-2-oxobutanoate</name>
        <dbReference type="ChEBI" id="CHEBI:11851"/>
    </ligand>
</feature>
<feature type="binding site" evidence="7 9">
    <location>
        <position position="82"/>
    </location>
    <ligand>
        <name>3-methyl-2-oxobutanoate</name>
        <dbReference type="ChEBI" id="CHEBI:11851"/>
    </ligand>
</feature>
<dbReference type="PANTHER" id="PTHR20881">
    <property type="entry name" value="3-METHYL-2-OXOBUTANOATE HYDROXYMETHYLTRANSFERASE"/>
    <property type="match status" value="1"/>
</dbReference>
<dbReference type="RefSeq" id="WP_029335296.1">
    <property type="nucleotide sequence ID" value="NZ_UGGP01000001.1"/>
</dbReference>
<reference evidence="11 12" key="1">
    <citation type="submission" date="2018-06" db="EMBL/GenBank/DDBJ databases">
        <authorList>
            <consortium name="Pathogen Informatics"/>
            <person name="Doyle S."/>
        </authorList>
    </citation>
    <scope>NUCLEOTIDE SEQUENCE [LARGE SCALE GENOMIC DNA]</scope>
    <source>
        <strain evidence="11 12">NCTC13163</strain>
    </source>
</reference>